<feature type="binding site" evidence="8">
    <location>
        <begin position="291"/>
        <end position="292"/>
    </location>
    <ligand>
        <name>substrate</name>
    </ligand>
</feature>
<evidence type="ECO:0000313" key="11">
    <source>
        <dbReference type="EMBL" id="MEJ5945101.1"/>
    </source>
</evidence>
<dbReference type="PROSITE" id="PS01326">
    <property type="entry name" value="DAP_EPIMERASE"/>
    <property type="match status" value="1"/>
</dbReference>
<evidence type="ECO:0000256" key="1">
    <source>
        <dbReference type="ARBA" id="ARBA00005196"/>
    </source>
</evidence>
<keyword evidence="8" id="KW-0963">Cytoplasm</keyword>
<dbReference type="HAMAP" id="MF_00197">
    <property type="entry name" value="DAP_epimerase"/>
    <property type="match status" value="1"/>
</dbReference>
<dbReference type="GO" id="GO:0008837">
    <property type="term" value="F:diaminopimelate epimerase activity"/>
    <property type="evidence" value="ECO:0007669"/>
    <property type="project" value="UniProtKB-EC"/>
</dbReference>
<feature type="binding site" evidence="8">
    <location>
        <position position="268"/>
    </location>
    <ligand>
        <name>substrate</name>
    </ligand>
</feature>
<comment type="subcellular location">
    <subcellularLocation>
        <location evidence="8">Cytoplasm</location>
    </subcellularLocation>
</comment>
<evidence type="ECO:0000256" key="5">
    <source>
        <dbReference type="ARBA" id="ARBA00023154"/>
    </source>
</evidence>
<dbReference type="EC" id="5.1.1.7" evidence="3 8"/>
<feature type="binding site" evidence="8">
    <location>
        <position position="131"/>
    </location>
    <ligand>
        <name>substrate</name>
    </ligand>
</feature>
<feature type="region of interest" description="Disordered" evidence="10">
    <location>
        <begin position="1"/>
        <end position="51"/>
    </location>
</feature>
<dbReference type="Gene3D" id="3.10.310.10">
    <property type="entry name" value="Diaminopimelate Epimerase, Chain A, domain 1"/>
    <property type="match status" value="2"/>
</dbReference>
<dbReference type="PANTHER" id="PTHR31689:SF0">
    <property type="entry name" value="DIAMINOPIMELATE EPIMERASE"/>
    <property type="match status" value="1"/>
</dbReference>
<comment type="similarity">
    <text evidence="2 8">Belongs to the diaminopimelate epimerase family.</text>
</comment>
<dbReference type="InterPro" id="IPR001653">
    <property type="entry name" value="DAP_epimerase_DapF"/>
</dbReference>
<dbReference type="PANTHER" id="PTHR31689">
    <property type="entry name" value="DIAMINOPIMELATE EPIMERASE, CHLOROPLASTIC"/>
    <property type="match status" value="1"/>
</dbReference>
<comment type="function">
    <text evidence="8">Catalyzes the stereoinversion of LL-2,6-diaminopimelate (L,L-DAP) to meso-diaminopimelate (meso-DAP), a precursor of L-lysine and an essential component of the bacterial peptidoglycan.</text>
</comment>
<comment type="caution">
    <text evidence="11">The sequence shown here is derived from an EMBL/GenBank/DDBJ whole genome shotgun (WGS) entry which is preliminary data.</text>
</comment>
<evidence type="ECO:0000256" key="4">
    <source>
        <dbReference type="ARBA" id="ARBA00022605"/>
    </source>
</evidence>
<feature type="binding site" evidence="8">
    <location>
        <position position="67"/>
    </location>
    <ligand>
        <name>substrate</name>
    </ligand>
</feature>
<feature type="binding site" evidence="8">
    <location>
        <position position="235"/>
    </location>
    <ligand>
        <name>substrate</name>
    </ligand>
</feature>
<gene>
    <name evidence="8 11" type="primary">dapF</name>
    <name evidence="11" type="ORF">WDZ17_07295</name>
</gene>
<feature type="site" description="Could be important to modulate the pK values of the two catalytic cysteine residues" evidence="8">
    <location>
        <position position="291"/>
    </location>
</feature>
<dbReference type="SUPFAM" id="SSF54506">
    <property type="entry name" value="Diaminopimelate epimerase-like"/>
    <property type="match status" value="2"/>
</dbReference>
<evidence type="ECO:0000256" key="6">
    <source>
        <dbReference type="ARBA" id="ARBA00023235"/>
    </source>
</evidence>
<dbReference type="Proteomes" id="UP001387100">
    <property type="component" value="Unassembled WGS sequence"/>
</dbReference>
<comment type="subunit">
    <text evidence="8">Homodimer.</text>
</comment>
<evidence type="ECO:0000256" key="9">
    <source>
        <dbReference type="PROSITE-ProRule" id="PRU10125"/>
    </source>
</evidence>
<evidence type="ECO:0000313" key="12">
    <source>
        <dbReference type="Proteomes" id="UP001387100"/>
    </source>
</evidence>
<feature type="binding site" evidence="8">
    <location>
        <begin position="301"/>
        <end position="302"/>
    </location>
    <ligand>
        <name>substrate</name>
    </ligand>
</feature>
<feature type="active site" evidence="9">
    <location>
        <position position="140"/>
    </location>
</feature>
<evidence type="ECO:0000256" key="8">
    <source>
        <dbReference type="HAMAP-Rule" id="MF_00197"/>
    </source>
</evidence>
<feature type="compositionally biased region" description="Low complexity" evidence="10">
    <location>
        <begin position="11"/>
        <end position="36"/>
    </location>
</feature>
<keyword evidence="6 8" id="KW-0413">Isomerase</keyword>
<comment type="catalytic activity">
    <reaction evidence="7 8">
        <text>(2S,6S)-2,6-diaminopimelate = meso-2,6-diaminopimelate</text>
        <dbReference type="Rhea" id="RHEA:15393"/>
        <dbReference type="ChEBI" id="CHEBI:57609"/>
        <dbReference type="ChEBI" id="CHEBI:57791"/>
        <dbReference type="EC" id="5.1.1.7"/>
    </reaction>
</comment>
<proteinExistence type="inferred from homology"/>
<organism evidence="11 12">
    <name type="scientific">Pseudokineococcus basanitobsidens</name>
    <dbReference type="NCBI Taxonomy" id="1926649"/>
    <lineage>
        <taxon>Bacteria</taxon>
        <taxon>Bacillati</taxon>
        <taxon>Actinomycetota</taxon>
        <taxon>Actinomycetes</taxon>
        <taxon>Kineosporiales</taxon>
        <taxon>Kineosporiaceae</taxon>
        <taxon>Pseudokineococcus</taxon>
    </lineage>
</organism>
<dbReference type="Pfam" id="PF01678">
    <property type="entry name" value="DAP_epimerase"/>
    <property type="match status" value="2"/>
</dbReference>
<name>A0ABU8RJ46_9ACTN</name>
<evidence type="ECO:0000256" key="2">
    <source>
        <dbReference type="ARBA" id="ARBA00010219"/>
    </source>
</evidence>
<protein>
    <recommendedName>
        <fullName evidence="3 8">Diaminopimelate epimerase</fullName>
        <shortName evidence="8">DAP epimerase</shortName>
        <ecNumber evidence="3 8">5.1.1.7</ecNumber>
    </recommendedName>
    <alternativeName>
        <fullName evidence="8">PLP-independent amino acid racemase</fullName>
    </alternativeName>
</protein>
<evidence type="ECO:0000256" key="3">
    <source>
        <dbReference type="ARBA" id="ARBA00013080"/>
    </source>
</evidence>
<feature type="compositionally biased region" description="Polar residues" evidence="10">
    <location>
        <begin position="37"/>
        <end position="48"/>
    </location>
</feature>
<comment type="caution">
    <text evidence="8">Lacks conserved residue(s) required for the propagation of feature annotation.</text>
</comment>
<keyword evidence="5 8" id="KW-0457">Lysine biosynthesis</keyword>
<feature type="binding site" evidence="8">
    <location>
        <begin position="141"/>
        <end position="142"/>
    </location>
    <ligand>
        <name>substrate</name>
    </ligand>
</feature>
<feature type="active site" description="Proton donor" evidence="8">
    <location>
        <position position="140"/>
    </location>
</feature>
<dbReference type="InterPro" id="IPR018510">
    <property type="entry name" value="DAP_epimerase_AS"/>
</dbReference>
<keyword evidence="12" id="KW-1185">Reference proteome</keyword>
<feature type="active site" description="Proton acceptor" evidence="8">
    <location>
        <position position="300"/>
    </location>
</feature>
<comment type="pathway">
    <text evidence="1 8">Amino-acid biosynthesis; L-lysine biosynthesis via DAP pathway; DL-2,6-diaminopimelate from LL-2,6-diaminopimelate: step 1/1.</text>
</comment>
<accession>A0ABU8RJ46</accession>
<evidence type="ECO:0000256" key="7">
    <source>
        <dbReference type="ARBA" id="ARBA00051712"/>
    </source>
</evidence>
<reference evidence="11 12" key="1">
    <citation type="journal article" date="2017" name="Int. J. Syst. Evol. Microbiol.">
        <title>Pseudokineococcus basanitobsidens sp. nov., isolated from volcanic rock.</title>
        <authorList>
            <person name="Lee D.W."/>
            <person name="Park M.Y."/>
            <person name="Kim J.J."/>
            <person name="Kim B.S."/>
        </authorList>
    </citation>
    <scope>NUCLEOTIDE SEQUENCE [LARGE SCALE GENOMIC DNA]</scope>
    <source>
        <strain evidence="11 12">DSM 103726</strain>
    </source>
</reference>
<keyword evidence="4 8" id="KW-0028">Amino-acid biosynthesis</keyword>
<evidence type="ECO:0000256" key="10">
    <source>
        <dbReference type="SAM" id="MobiDB-lite"/>
    </source>
</evidence>
<feature type="site" description="Could be important to modulate the pK values of the two catalytic cysteine residues" evidence="8">
    <location>
        <position position="237"/>
    </location>
</feature>
<dbReference type="EMBL" id="JBBIAA010000005">
    <property type="protein sequence ID" value="MEJ5945101.1"/>
    <property type="molecule type" value="Genomic_DNA"/>
</dbReference>
<sequence length="357" mass="35939">MSTPHPATARPDAQAGSSPDSSPGPGPRSGASAEGSTEVSTGMSTGVSTALPGLTGLRVTKGHGTENDFVLVTDPAGERDLTDEQVRALCDRRAGVGGDGLIRAVRSDALAEGRAALAEDADATWFMDYRNADGSRAQMCGNGVRVLVAHLLREGLVAAAELADGRELAVGTRSGVKRVAAALDDDGRPGWFAVDMGSWTVPGGDAAVADGFDATVGVHGLDGVPRPGLSLDLGNPHVVVALTGRGELEAADLVVAPEVTPTPADGANVELVVPLDAPEPGVGALLMRVSERGVGETRSCGTGACAAALAVRLWAGADSPDVWRVAVPGGRLRVRALPGGRVELAGPAAVVADLVVA</sequence>
<dbReference type="NCBIfam" id="TIGR00652">
    <property type="entry name" value="DapF"/>
    <property type="match status" value="1"/>
</dbReference>